<evidence type="ECO:0000313" key="4">
    <source>
        <dbReference type="Proteomes" id="UP000093807"/>
    </source>
</evidence>
<feature type="domain" description="Ig-like" evidence="2">
    <location>
        <begin position="136"/>
        <end position="238"/>
    </location>
</feature>
<dbReference type="PROSITE" id="PS50835">
    <property type="entry name" value="IG_LIKE"/>
    <property type="match status" value="1"/>
</dbReference>
<proteinExistence type="predicted"/>
<reference evidence="3 4" key="1">
    <citation type="submission" date="2016-06" db="EMBL/GenBank/DDBJ databases">
        <title>Draft genome sequence of Flavobacterium succinicans strain DD5b.</title>
        <authorList>
            <person name="Poehlein A."/>
            <person name="Daniel R."/>
            <person name="Simeonova D.D."/>
        </authorList>
    </citation>
    <scope>NUCLEOTIDE SEQUENCE [LARGE SCALE GENOMIC DNA]</scope>
    <source>
        <strain evidence="3 4">DD5b</strain>
    </source>
</reference>
<protein>
    <recommendedName>
        <fullName evidence="2">Ig-like domain-containing protein</fullName>
    </recommendedName>
</protein>
<dbReference type="EMBL" id="JMTM01000060">
    <property type="protein sequence ID" value="OAZ03297.1"/>
    <property type="molecule type" value="Genomic_DNA"/>
</dbReference>
<dbReference type="OrthoDB" id="678019at2"/>
<dbReference type="PATRIC" id="fig|29536.5.peg.2181"/>
<dbReference type="AlphaFoldDB" id="A0A199XPF9"/>
<accession>A0A199XPF9</accession>
<keyword evidence="1" id="KW-0812">Transmembrane</keyword>
<evidence type="ECO:0000313" key="3">
    <source>
        <dbReference type="EMBL" id="OAZ03297.1"/>
    </source>
</evidence>
<keyword evidence="1" id="KW-0472">Membrane</keyword>
<dbReference type="Pfam" id="PF13585">
    <property type="entry name" value="CHU_C"/>
    <property type="match status" value="1"/>
</dbReference>
<dbReference type="RefSeq" id="WP_064715882.1">
    <property type="nucleotide sequence ID" value="NZ_JMTM01000060.1"/>
</dbReference>
<dbReference type="InterPro" id="IPR007110">
    <property type="entry name" value="Ig-like_dom"/>
</dbReference>
<evidence type="ECO:0000259" key="2">
    <source>
        <dbReference type="PROSITE" id="PS50835"/>
    </source>
</evidence>
<evidence type="ECO:0000256" key="1">
    <source>
        <dbReference type="SAM" id="Phobius"/>
    </source>
</evidence>
<keyword evidence="1" id="KW-1133">Transmembrane helix</keyword>
<feature type="transmembrane region" description="Helical" evidence="1">
    <location>
        <begin position="7"/>
        <end position="25"/>
    </location>
</feature>
<organism evidence="3 4">
    <name type="scientific">Flavobacterium succinicans</name>
    <dbReference type="NCBI Taxonomy" id="29536"/>
    <lineage>
        <taxon>Bacteria</taxon>
        <taxon>Pseudomonadati</taxon>
        <taxon>Bacteroidota</taxon>
        <taxon>Flavobacteriia</taxon>
        <taxon>Flavobacteriales</taxon>
        <taxon>Flavobacteriaceae</taxon>
        <taxon>Flavobacterium</taxon>
    </lineage>
</organism>
<keyword evidence="4" id="KW-1185">Reference proteome</keyword>
<dbReference type="Proteomes" id="UP000093807">
    <property type="component" value="Unassembled WGS sequence"/>
</dbReference>
<comment type="caution">
    <text evidence="3">The sequence shown here is derived from an EMBL/GenBank/DDBJ whole genome shotgun (WGS) entry which is preliminary data.</text>
</comment>
<gene>
    <name evidence="3" type="ORF">FLB_20840</name>
</gene>
<sequence length="496" mass="53297">MKRYNKVFFLVQFFFYFSIGFFPFVNKIQAQIAIGKPTFPFTQICANPSFNTFDVTFSFTPTSGITASNQFIVELSDGNGSFVTPTVLHTSVAGAITTSPAKITFAVPVTTSGEGYRLRIRSTSPAATSQLSNSFPAYYKPQDSQFTINNNTSNVVICSGGSYVLSIDNPGAVTNDSPLKYPGLTFNWFRDNGPTVLPTKVASATGANYTVTSPGVYYAETNYGTCTSDSYSNRVTVTSSNSGATAVITSSLGNPFCTSQGPTILSATKGNTYQWYKDNVAIPNATNQTYSATTAGQYSVKVGFGSCDANATIDLKEVSFTSSLNIAATYAIVPGESLAVAVTTNAVNPTFKWFLNGVQIPNVTSNTYSATVKGIYKVTITQPGSCTVAKDLTFEVTYSTDPNPFPDVAEIPNVISPNGDFINDTWILPLAYVSGTNTEVLIVSALGEVVVQTNDYQNDWPSVTSPTDFKNVNPIYYYIITTPDKKVKKGSITVIK</sequence>
<name>A0A199XPF9_9FLAO</name>